<dbReference type="Pfam" id="PF00149">
    <property type="entry name" value="Metallophos"/>
    <property type="match status" value="1"/>
</dbReference>
<keyword evidence="1" id="KW-0479">Metal-binding</keyword>
<dbReference type="GO" id="GO:0046872">
    <property type="term" value="F:metal ion binding"/>
    <property type="evidence" value="ECO:0007669"/>
    <property type="project" value="UniProtKB-KW"/>
</dbReference>
<dbReference type="Gene3D" id="3.60.21.10">
    <property type="match status" value="1"/>
</dbReference>
<dbReference type="PANTHER" id="PTHR31302:SF31">
    <property type="entry name" value="PHOSPHODIESTERASE YAEI"/>
    <property type="match status" value="1"/>
</dbReference>
<evidence type="ECO:0000313" key="6">
    <source>
        <dbReference type="Proteomes" id="UP001158066"/>
    </source>
</evidence>
<dbReference type="GO" id="GO:0009245">
    <property type="term" value="P:lipid A biosynthetic process"/>
    <property type="evidence" value="ECO:0007669"/>
    <property type="project" value="TreeGrafter"/>
</dbReference>
<reference evidence="5" key="1">
    <citation type="submission" date="2017-05" db="EMBL/GenBank/DDBJ databases">
        <authorList>
            <person name="Varghese N."/>
            <person name="Submissions S."/>
        </authorList>
    </citation>
    <scope>NUCLEOTIDE SEQUENCE</scope>
    <source>
        <strain evidence="5">Su22</strain>
    </source>
</reference>
<evidence type="ECO:0000259" key="4">
    <source>
        <dbReference type="Pfam" id="PF00149"/>
    </source>
</evidence>
<dbReference type="AlphaFoldDB" id="A0AA46AIK9"/>
<sequence>MKKRSTGKLKKRFVFMAAVLMLAAFGWWQNNGLVITHIDYANPKIPSDFHDFTIVQISDLHNKSFGKEQATLLRQVAAQSPDIIVITGDLIDRRRYNLETAVDFIHGAVAIAPTYFVSGNHEAWSGQYDVIKEQLIEAGVHVLDDDTQLITREDSAIRMAGLSDPAFLTASYLEGTRTGKMEDQLKKWTDNDAEHFTILLSHRPELFHLYHENNIDLTFTGHAHGGQFRLPFLGGLVAPDQGLFPPYTSGSHTHGSSTMVVSRGLGNSIIPLRVFNRPEIVVVTLQHQ</sequence>
<dbReference type="PANTHER" id="PTHR31302">
    <property type="entry name" value="TRANSMEMBRANE PROTEIN WITH METALLOPHOSPHOESTERASE DOMAIN-RELATED"/>
    <property type="match status" value="1"/>
</dbReference>
<dbReference type="InterPro" id="IPR029052">
    <property type="entry name" value="Metallo-depent_PP-like"/>
</dbReference>
<dbReference type="GO" id="GO:0016020">
    <property type="term" value="C:membrane"/>
    <property type="evidence" value="ECO:0007669"/>
    <property type="project" value="GOC"/>
</dbReference>
<protein>
    <recommendedName>
        <fullName evidence="4">Calcineurin-like phosphoesterase domain-containing protein</fullName>
    </recommendedName>
</protein>
<dbReference type="CDD" id="cd07385">
    <property type="entry name" value="MPP_YkuE_C"/>
    <property type="match status" value="1"/>
</dbReference>
<keyword evidence="6" id="KW-1185">Reference proteome</keyword>
<organism evidence="5 6">
    <name type="scientific">Anoxynatronum buryatiense</name>
    <dbReference type="NCBI Taxonomy" id="489973"/>
    <lineage>
        <taxon>Bacteria</taxon>
        <taxon>Bacillati</taxon>
        <taxon>Bacillota</taxon>
        <taxon>Clostridia</taxon>
        <taxon>Eubacteriales</taxon>
        <taxon>Clostridiaceae</taxon>
        <taxon>Anoxynatronum</taxon>
    </lineage>
</organism>
<feature type="domain" description="Calcineurin-like phosphoesterase" evidence="4">
    <location>
        <begin position="53"/>
        <end position="225"/>
    </location>
</feature>
<proteinExistence type="predicted"/>
<dbReference type="RefSeq" id="WP_283408712.1">
    <property type="nucleotide sequence ID" value="NZ_FXUF01000004.1"/>
</dbReference>
<comment type="caution">
    <text evidence="5">The sequence shown here is derived from an EMBL/GenBank/DDBJ whole genome shotgun (WGS) entry which is preliminary data.</text>
</comment>
<dbReference type="EMBL" id="FXUF01000004">
    <property type="protein sequence ID" value="SMP50895.1"/>
    <property type="molecule type" value="Genomic_DNA"/>
</dbReference>
<keyword evidence="3" id="KW-0812">Transmembrane</keyword>
<keyword evidence="3" id="KW-1133">Transmembrane helix</keyword>
<dbReference type="SUPFAM" id="SSF56300">
    <property type="entry name" value="Metallo-dependent phosphatases"/>
    <property type="match status" value="1"/>
</dbReference>
<name>A0AA46AIK9_9CLOT</name>
<accession>A0AA46AIK9</accession>
<dbReference type="Proteomes" id="UP001158066">
    <property type="component" value="Unassembled WGS sequence"/>
</dbReference>
<dbReference type="InterPro" id="IPR051158">
    <property type="entry name" value="Metallophosphoesterase_sf"/>
</dbReference>
<keyword evidence="2" id="KW-0378">Hydrolase</keyword>
<keyword evidence="3" id="KW-0472">Membrane</keyword>
<evidence type="ECO:0000256" key="2">
    <source>
        <dbReference type="ARBA" id="ARBA00022801"/>
    </source>
</evidence>
<feature type="transmembrane region" description="Helical" evidence="3">
    <location>
        <begin position="12"/>
        <end position="28"/>
    </location>
</feature>
<dbReference type="InterPro" id="IPR004843">
    <property type="entry name" value="Calcineurin-like_PHP"/>
</dbReference>
<evidence type="ECO:0000256" key="1">
    <source>
        <dbReference type="ARBA" id="ARBA00022723"/>
    </source>
</evidence>
<evidence type="ECO:0000256" key="3">
    <source>
        <dbReference type="SAM" id="Phobius"/>
    </source>
</evidence>
<evidence type="ECO:0000313" key="5">
    <source>
        <dbReference type="EMBL" id="SMP50895.1"/>
    </source>
</evidence>
<gene>
    <name evidence="5" type="ORF">SAMN06296020_10432</name>
</gene>
<dbReference type="GO" id="GO:0008758">
    <property type="term" value="F:UDP-2,3-diacylglucosamine hydrolase activity"/>
    <property type="evidence" value="ECO:0007669"/>
    <property type="project" value="TreeGrafter"/>
</dbReference>